<protein>
    <recommendedName>
        <fullName evidence="5">Reverse transcriptase zinc-binding domain-containing protein</fullName>
    </recommendedName>
</protein>
<gene>
    <name evidence="4" type="ORF">Tci_036347</name>
</gene>
<feature type="domain" description="Reverse transcriptase zinc-binding" evidence="2">
    <location>
        <begin position="1008"/>
        <end position="1097"/>
    </location>
</feature>
<evidence type="ECO:0000313" key="4">
    <source>
        <dbReference type="EMBL" id="GEU64369.1"/>
    </source>
</evidence>
<evidence type="ECO:0000259" key="2">
    <source>
        <dbReference type="Pfam" id="PF13966"/>
    </source>
</evidence>
<dbReference type="Pfam" id="PF13966">
    <property type="entry name" value="zf-RVT"/>
    <property type="match status" value="1"/>
</dbReference>
<evidence type="ECO:0008006" key="5">
    <source>
        <dbReference type="Google" id="ProtNLM"/>
    </source>
</evidence>
<feature type="compositionally biased region" description="Polar residues" evidence="1">
    <location>
        <begin position="15"/>
        <end position="25"/>
    </location>
</feature>
<evidence type="ECO:0000259" key="3">
    <source>
        <dbReference type="Pfam" id="PF14111"/>
    </source>
</evidence>
<proteinExistence type="predicted"/>
<organism evidence="4">
    <name type="scientific">Tanacetum cinerariifolium</name>
    <name type="common">Dalmatian daisy</name>
    <name type="synonym">Chrysanthemum cinerariifolium</name>
    <dbReference type="NCBI Taxonomy" id="118510"/>
    <lineage>
        <taxon>Eukaryota</taxon>
        <taxon>Viridiplantae</taxon>
        <taxon>Streptophyta</taxon>
        <taxon>Embryophyta</taxon>
        <taxon>Tracheophyta</taxon>
        <taxon>Spermatophyta</taxon>
        <taxon>Magnoliopsida</taxon>
        <taxon>eudicotyledons</taxon>
        <taxon>Gunneridae</taxon>
        <taxon>Pentapetalae</taxon>
        <taxon>asterids</taxon>
        <taxon>campanulids</taxon>
        <taxon>Asterales</taxon>
        <taxon>Asteraceae</taxon>
        <taxon>Asteroideae</taxon>
        <taxon>Anthemideae</taxon>
        <taxon>Anthemidinae</taxon>
        <taxon>Tanacetum</taxon>
    </lineage>
</organism>
<dbReference type="PANTHER" id="PTHR33116:SF84">
    <property type="entry name" value="RNA-DIRECTED DNA POLYMERASE"/>
    <property type="match status" value="1"/>
</dbReference>
<dbReference type="EMBL" id="BKCJ010005008">
    <property type="protein sequence ID" value="GEU64369.1"/>
    <property type="molecule type" value="Genomic_DNA"/>
</dbReference>
<reference evidence="4" key="1">
    <citation type="journal article" date="2019" name="Sci. Rep.">
        <title>Draft genome of Tanacetum cinerariifolium, the natural source of mosquito coil.</title>
        <authorList>
            <person name="Yamashiro T."/>
            <person name="Shiraishi A."/>
            <person name="Satake H."/>
            <person name="Nakayama K."/>
        </authorList>
    </citation>
    <scope>NUCLEOTIDE SEQUENCE</scope>
</reference>
<evidence type="ECO:0000256" key="1">
    <source>
        <dbReference type="SAM" id="MobiDB-lite"/>
    </source>
</evidence>
<dbReference type="InterPro" id="IPR036691">
    <property type="entry name" value="Endo/exonu/phosph_ase_sf"/>
</dbReference>
<dbReference type="Pfam" id="PF14111">
    <property type="entry name" value="DUF4283"/>
    <property type="match status" value="1"/>
</dbReference>
<dbReference type="SUPFAM" id="SSF56219">
    <property type="entry name" value="DNase I-like"/>
    <property type="match status" value="1"/>
</dbReference>
<dbReference type="InterPro" id="IPR025558">
    <property type="entry name" value="DUF4283"/>
</dbReference>
<dbReference type="PANTHER" id="PTHR33116">
    <property type="entry name" value="REVERSE TRANSCRIPTASE ZINC-BINDING DOMAIN-CONTAINING PROTEIN-RELATED-RELATED"/>
    <property type="match status" value="1"/>
</dbReference>
<accession>A0A6L2LT95</accession>
<feature type="domain" description="DUF4283" evidence="3">
    <location>
        <begin position="73"/>
        <end position="133"/>
    </location>
</feature>
<name>A0A6L2LT95_TANCI</name>
<dbReference type="Gene3D" id="3.60.10.10">
    <property type="entry name" value="Endonuclease/exonuclease/phosphatase"/>
    <property type="match status" value="1"/>
</dbReference>
<feature type="region of interest" description="Disordered" evidence="1">
    <location>
        <begin position="1"/>
        <end position="25"/>
    </location>
</feature>
<dbReference type="InterPro" id="IPR026960">
    <property type="entry name" value="RVT-Znf"/>
</dbReference>
<sequence>MEDTHDLGTPKEVVNDSQNPTQVQSGWDDHKVHAVKGSFVDKVDKELDGNDDGVTNTRKSFVNVVNSDKPPSKNYVSNTWGKFGFQKVMRDDDGFFYFKFTSSAGVEQVLQQGPWMICATPIILNKWTQNLSLSKDGVTKVPVWVKKHKVPIVAYLKDGLSLIGSQIGKPIMLDAFTSAMCVDTWGRIGYARALIEVSAEKEVKQVVTMAVPLEEGSGYSKESIRVEYEWKPPLCLDCHVFGHCLEQCPKKPTDVAQEKENLEEQIDGFTIVVNKKKKGKKGGKSQEKHIEGLKFNKPKSKFSYQPKGSKTISNAPSDKPNIQLKNKFTNLQDQNGLISEYGESSGGNSNDVILEEPDSNHMESESVVEEMHDAATCTGDDIKGAIVNENHLGVCAILESHVDLSTLSKVCSKVFRSWDWTSNASLCPHGCRIILDWNLDVVSVMVLSQSDQAIHVKIVHKNTLKVLFCSFIYAGNVPSVRRRLWAELGIQKNVARNMPWILMGDFNVALNMEDIYAGSSRMNPAMCEFKDCVVNIEVMDINSSGLHFTWNQKPKGAEMPYRISDHSPAVLKIPNLPSNKPKPFKFFNFLAYKSKFEDVVAAHWNVDVAGHSMYKVVSKMKVLKKPLRKLLHEHGNLHDRVSKLRNEFDEVQKALDLNPADPLLREEEAVYVHAFNDAKLDEERFLKQKAKVEWLDVGDSNSAYFHKTIKFRNQKSRIEVVMDSDNVEITGSKVLEVSDMGSNNMIRAITDEEIRTAMFDIGDDRAPGPDGYTSVFFKKGWNIVGNRGPPRCAFKIDIQKAYDTVDWCFLENILVREERFKTRGPSFSLFIHIGYGGSDSYSQKTDDLFIFARGDVESARVIMDSLDEFKKTSGLGELPVKYLGVPLISSRLLNKDCKILVEKAKNRIEDWKNKSLSFAGRLQLWGLGIRSLEVFNFALMTTHIWNIVSNKDSLWVRWIHTYKLRSRTFWDIPEKADMSWGWLKLLQLRDLVRPFFWVKLEMGNSQTFSVAKAWEALRPRGVQVDSYRIVWFSHCIPRHAFHVWLVMRNSLKTQDRMRQWDVGIDTDLNLLRCALCDAQLDSHTHLFFECAFSSQVWYYARDLAGMDLVPPVMHDILLYLQPMANKRTSRSVFGRLILAATAYHIWLERNNRVFKKFRRSPEEIRDIIMVTVRLKLLTFRFKNTAMEESCCKKAKHDVISFQVLLNNRVQALYLIVLRENSSAHQVVRQALDKQKEQSSFDAATVANKEAAAYSMVSNQPVQDQFRVPPLVTSDSPKLFESSSRFAKRKRTPIEDYRTSQLLPDTETIATTTVAHHRSYQIVCSFCNFIRCCYSSLSFITAMSSSFVKRGPKSSQKLLDVVAKRIYTIGYMENGYHWKQK</sequence>
<comment type="caution">
    <text evidence="4">The sequence shown here is derived from an EMBL/GenBank/DDBJ whole genome shotgun (WGS) entry which is preliminary data.</text>
</comment>